<dbReference type="AlphaFoldDB" id="A0AAN8QCJ9"/>
<dbReference type="EMBL" id="JAGTTL010000028">
    <property type="protein sequence ID" value="KAK6300050.1"/>
    <property type="molecule type" value="Genomic_DNA"/>
</dbReference>
<evidence type="ECO:0000313" key="3">
    <source>
        <dbReference type="Proteomes" id="UP001356427"/>
    </source>
</evidence>
<feature type="coiled-coil region" evidence="1">
    <location>
        <begin position="23"/>
        <end position="50"/>
    </location>
</feature>
<protein>
    <submittedName>
        <fullName evidence="2">Uncharacterized protein</fullName>
    </submittedName>
</protein>
<dbReference type="Proteomes" id="UP001356427">
    <property type="component" value="Unassembled WGS sequence"/>
</dbReference>
<evidence type="ECO:0000313" key="2">
    <source>
        <dbReference type="EMBL" id="KAK6300050.1"/>
    </source>
</evidence>
<proteinExistence type="predicted"/>
<name>A0AAN8QCJ9_9TELE</name>
<evidence type="ECO:0000256" key="1">
    <source>
        <dbReference type="SAM" id="Coils"/>
    </source>
</evidence>
<gene>
    <name evidence="2" type="ORF">J4Q44_G00300830</name>
</gene>
<reference evidence="2 3" key="1">
    <citation type="submission" date="2021-04" db="EMBL/GenBank/DDBJ databases">
        <authorList>
            <person name="De Guttry C."/>
            <person name="Zahm M."/>
            <person name="Klopp C."/>
            <person name="Cabau C."/>
            <person name="Louis A."/>
            <person name="Berthelot C."/>
            <person name="Parey E."/>
            <person name="Roest Crollius H."/>
            <person name="Montfort J."/>
            <person name="Robinson-Rechavi M."/>
            <person name="Bucao C."/>
            <person name="Bouchez O."/>
            <person name="Gislard M."/>
            <person name="Lluch J."/>
            <person name="Milhes M."/>
            <person name="Lampietro C."/>
            <person name="Lopez Roques C."/>
            <person name="Donnadieu C."/>
            <person name="Braasch I."/>
            <person name="Desvignes T."/>
            <person name="Postlethwait J."/>
            <person name="Bobe J."/>
            <person name="Wedekind C."/>
            <person name="Guiguen Y."/>
        </authorList>
    </citation>
    <scope>NUCLEOTIDE SEQUENCE [LARGE SCALE GENOMIC DNA]</scope>
    <source>
        <strain evidence="2">Cs_M1</strain>
        <tissue evidence="2">Blood</tissue>
    </source>
</reference>
<keyword evidence="3" id="KW-1185">Reference proteome</keyword>
<organism evidence="2 3">
    <name type="scientific">Coregonus suidteri</name>
    <dbReference type="NCBI Taxonomy" id="861788"/>
    <lineage>
        <taxon>Eukaryota</taxon>
        <taxon>Metazoa</taxon>
        <taxon>Chordata</taxon>
        <taxon>Craniata</taxon>
        <taxon>Vertebrata</taxon>
        <taxon>Euteleostomi</taxon>
        <taxon>Actinopterygii</taxon>
        <taxon>Neopterygii</taxon>
        <taxon>Teleostei</taxon>
        <taxon>Protacanthopterygii</taxon>
        <taxon>Salmoniformes</taxon>
        <taxon>Salmonidae</taxon>
        <taxon>Coregoninae</taxon>
        <taxon>Coregonus</taxon>
    </lineage>
</organism>
<sequence>MAKISLLRVLLNERLTAAADEIFGAVEKTVAEYQEEITRSKEENEKLRKLLDIVLKPVIKLHRADLQQLTLPVSEKVLLSSSTVRRSGAPVWGWRTQSPHRFMNRSSGPVMGESIFMLWSPKTLTLYSLLLVSKACVRIRTQLSLHIFTKPKVRNMDREPLYQAFQRNRSKQNLMEMDTCH</sequence>
<keyword evidence="1" id="KW-0175">Coiled coil</keyword>
<comment type="caution">
    <text evidence="2">The sequence shown here is derived from an EMBL/GenBank/DDBJ whole genome shotgun (WGS) entry which is preliminary data.</text>
</comment>
<accession>A0AAN8QCJ9</accession>